<evidence type="ECO:0000256" key="7">
    <source>
        <dbReference type="SAM" id="Phobius"/>
    </source>
</evidence>
<keyword evidence="4 7" id="KW-1133">Transmembrane helix</keyword>
<dbReference type="InterPro" id="IPR003838">
    <property type="entry name" value="ABC3_permease_C"/>
</dbReference>
<name>A0A081P0M1_9BACL</name>
<dbReference type="PANTHER" id="PTHR30572:SF4">
    <property type="entry name" value="ABC TRANSPORTER PERMEASE YTRF"/>
    <property type="match status" value="1"/>
</dbReference>
<dbReference type="Pfam" id="PF02687">
    <property type="entry name" value="FtsX"/>
    <property type="match status" value="1"/>
</dbReference>
<evidence type="ECO:0000256" key="2">
    <source>
        <dbReference type="ARBA" id="ARBA00022475"/>
    </source>
</evidence>
<keyword evidence="3 7" id="KW-0812">Transmembrane</keyword>
<evidence type="ECO:0000256" key="4">
    <source>
        <dbReference type="ARBA" id="ARBA00022989"/>
    </source>
</evidence>
<organism evidence="9 10">
    <name type="scientific">Paenibacillus tyrfis</name>
    <dbReference type="NCBI Taxonomy" id="1501230"/>
    <lineage>
        <taxon>Bacteria</taxon>
        <taxon>Bacillati</taxon>
        <taxon>Bacillota</taxon>
        <taxon>Bacilli</taxon>
        <taxon>Bacillales</taxon>
        <taxon>Paenibacillaceae</taxon>
        <taxon>Paenibacillus</taxon>
    </lineage>
</organism>
<keyword evidence="2" id="KW-1003">Cell membrane</keyword>
<evidence type="ECO:0000313" key="10">
    <source>
        <dbReference type="Proteomes" id="UP000028123"/>
    </source>
</evidence>
<proteinExistence type="inferred from homology"/>
<gene>
    <name evidence="9" type="ORF">ET33_11180</name>
</gene>
<comment type="caution">
    <text evidence="9">The sequence shown here is derived from an EMBL/GenBank/DDBJ whole genome shotgun (WGS) entry which is preliminary data.</text>
</comment>
<dbReference type="PANTHER" id="PTHR30572">
    <property type="entry name" value="MEMBRANE COMPONENT OF TRANSPORTER-RELATED"/>
    <property type="match status" value="1"/>
</dbReference>
<protein>
    <recommendedName>
        <fullName evidence="8">ABC3 transporter permease C-terminal domain-containing protein</fullName>
    </recommendedName>
</protein>
<feature type="domain" description="ABC3 transporter permease C-terminal" evidence="8">
    <location>
        <begin position="298"/>
        <end position="409"/>
    </location>
</feature>
<dbReference type="OrthoDB" id="2677848at2"/>
<evidence type="ECO:0000259" key="8">
    <source>
        <dbReference type="Pfam" id="PF02687"/>
    </source>
</evidence>
<evidence type="ECO:0000256" key="6">
    <source>
        <dbReference type="ARBA" id="ARBA00038076"/>
    </source>
</evidence>
<dbReference type="GO" id="GO:0005886">
    <property type="term" value="C:plasma membrane"/>
    <property type="evidence" value="ECO:0007669"/>
    <property type="project" value="UniProtKB-SubCell"/>
</dbReference>
<sequence length="417" mass="46811">MFLNLRVCQGGLRRQGVRPFLVGIQLFIGFICFLIGISMLESTMNHDKTIKKVTDLNTLHLFIEDIGPDSRSEKLLSFYNNLSKNDKIKNIGTFLNLNIPFKELIDSPLIDNKKQSETGINKVVFLDKNLLEWTKFEVKKGRGLDKNDVGSEPNEIIPTLIGPALEEQFPLGTILSSGIADDRKMTIVDKKFVVVGILKENPVYWGGGSSTLANSILTNQTMFICPLQSEQNYGNQLITRLKTNMLIQSKENTSTEEVKKTVQKNLESNKIYGDISTIKEQLEELKKISWPIILFSLIFSSLILLLSIFGLIGVMLSSVVQRYREFGIRFSLGATITSLINLIIFEILVLALFAFSLALVIFYIAKNLINTPIAIDINIYIIIYSFVLCISISFITSFGPILKLKSIEPAQLIRGGK</sequence>
<accession>A0A081P0M1</accession>
<feature type="transmembrane region" description="Helical" evidence="7">
    <location>
        <begin position="20"/>
        <end position="40"/>
    </location>
</feature>
<dbReference type="RefSeq" id="WP_036686565.1">
    <property type="nucleotide sequence ID" value="NZ_JNVM01000017.1"/>
</dbReference>
<dbReference type="AlphaFoldDB" id="A0A081P0M1"/>
<keyword evidence="5 7" id="KW-0472">Membrane</keyword>
<dbReference type="InterPro" id="IPR050250">
    <property type="entry name" value="Macrolide_Exporter_MacB"/>
</dbReference>
<evidence type="ECO:0000256" key="5">
    <source>
        <dbReference type="ARBA" id="ARBA00023136"/>
    </source>
</evidence>
<dbReference type="Proteomes" id="UP000028123">
    <property type="component" value="Unassembled WGS sequence"/>
</dbReference>
<reference evidence="9 10" key="1">
    <citation type="submission" date="2014-06" db="EMBL/GenBank/DDBJ databases">
        <title>Draft genome sequence of Paenibacillus sp. MSt1.</title>
        <authorList>
            <person name="Aw Y.K."/>
            <person name="Ong K.S."/>
            <person name="Gan H.M."/>
            <person name="Lee S.M."/>
        </authorList>
    </citation>
    <scope>NUCLEOTIDE SEQUENCE [LARGE SCALE GENOMIC DNA]</scope>
    <source>
        <strain evidence="9 10">MSt1</strain>
    </source>
</reference>
<dbReference type="eggNOG" id="COG0577">
    <property type="taxonomic scope" value="Bacteria"/>
</dbReference>
<comment type="subcellular location">
    <subcellularLocation>
        <location evidence="1">Cell membrane</location>
        <topology evidence="1">Multi-pass membrane protein</topology>
    </subcellularLocation>
</comment>
<keyword evidence="10" id="KW-1185">Reference proteome</keyword>
<evidence type="ECO:0000256" key="1">
    <source>
        <dbReference type="ARBA" id="ARBA00004651"/>
    </source>
</evidence>
<dbReference type="EMBL" id="JNVM01000017">
    <property type="protein sequence ID" value="KEQ24244.1"/>
    <property type="molecule type" value="Genomic_DNA"/>
</dbReference>
<evidence type="ECO:0000313" key="9">
    <source>
        <dbReference type="EMBL" id="KEQ24244.1"/>
    </source>
</evidence>
<comment type="similarity">
    <text evidence="6">Belongs to the ABC-4 integral membrane protein family.</text>
</comment>
<feature type="transmembrane region" description="Helical" evidence="7">
    <location>
        <begin position="377"/>
        <end position="402"/>
    </location>
</feature>
<dbReference type="GO" id="GO:0022857">
    <property type="term" value="F:transmembrane transporter activity"/>
    <property type="evidence" value="ECO:0007669"/>
    <property type="project" value="TreeGrafter"/>
</dbReference>
<feature type="transmembrane region" description="Helical" evidence="7">
    <location>
        <begin position="292"/>
        <end position="319"/>
    </location>
</feature>
<feature type="transmembrane region" description="Helical" evidence="7">
    <location>
        <begin position="339"/>
        <end position="365"/>
    </location>
</feature>
<evidence type="ECO:0000256" key="3">
    <source>
        <dbReference type="ARBA" id="ARBA00022692"/>
    </source>
</evidence>